<reference evidence="2" key="1">
    <citation type="submission" date="2022-11" db="UniProtKB">
        <authorList>
            <consortium name="WormBaseParasite"/>
        </authorList>
    </citation>
    <scope>IDENTIFICATION</scope>
</reference>
<proteinExistence type="predicted"/>
<name>A0AC35FEE3_9BILA</name>
<organism evidence="1 2">
    <name type="scientific">Panagrolaimus sp. PS1159</name>
    <dbReference type="NCBI Taxonomy" id="55785"/>
    <lineage>
        <taxon>Eukaryota</taxon>
        <taxon>Metazoa</taxon>
        <taxon>Ecdysozoa</taxon>
        <taxon>Nematoda</taxon>
        <taxon>Chromadorea</taxon>
        <taxon>Rhabditida</taxon>
        <taxon>Tylenchina</taxon>
        <taxon>Panagrolaimomorpha</taxon>
        <taxon>Panagrolaimoidea</taxon>
        <taxon>Panagrolaimidae</taxon>
        <taxon>Panagrolaimus</taxon>
    </lineage>
</organism>
<dbReference type="Proteomes" id="UP000887580">
    <property type="component" value="Unplaced"/>
</dbReference>
<dbReference type="WBParaSite" id="PS1159_v2.g16657.t1">
    <property type="protein sequence ID" value="PS1159_v2.g16657.t1"/>
    <property type="gene ID" value="PS1159_v2.g16657"/>
</dbReference>
<evidence type="ECO:0000313" key="1">
    <source>
        <dbReference type="Proteomes" id="UP000887580"/>
    </source>
</evidence>
<accession>A0AC35FEE3</accession>
<sequence length="717" mass="81549">MKELTDNQLKNLITGLLVGTIEEQKSSECLKGDLLSLKLAHFVATSDKKILALDTLFSAAHYSPRQKDFTKLLAKNHLIGKPYQDDYDYLIIPVIKYGKNKVDPKEMETSIGHWLCAIYFRQKNELLYIDPYGGRSDRTKESVAEEVNNSFSPEFIQPKSPQKKGEAKKKLPPKVKPTKTVHISTFKGRSNRTKESVAEEVNKSFSPELLQLKSPQKKGEGKKKLPPKVKPTRTVHISSRQGRPPKVYYIYTSDLKSKKSEKISNVNEKSENNDDPRLDEVVNDSVQIPLKLYDLNKVKNNEWINDQVIDSVIFKDIINGQDDIILVSAICFGKIKPGYWGPEKKKPNRLPTIPSYNPNFTKAIIPVNFNNLHWSLAMLDKPTKICTFYCTLRYDIFHEDHAPQLTKLKLICRLLLKNEEADIVVAPTNSFLRQLDGISCGPFIVILAIRILENKSLFFGAAEAKAWRKYVYDYYKPFVPVENTDESDDIQVVEETEKKQEEVSYEIENTNKPTDPNEIQVVEETEKKEEVSYESDSEETPFKKSKIAETPATIFNSLSLNTPENEKRSFNNSLTPKIPQFGNRRRKGENVKMDTVVDGSKTDTPMEVDFESNPESPMEIDRQILTPKRRLAKKIKTEPISPKTNLNDSVISENVGATPLTTDNEADNEASFVELHENEKLSGLKACVLPAANVVVVKNRYTSDPRQLMTVESNGKR</sequence>
<evidence type="ECO:0000313" key="2">
    <source>
        <dbReference type="WBParaSite" id="PS1159_v2.g16657.t1"/>
    </source>
</evidence>
<protein>
    <submittedName>
        <fullName evidence="2">Ubiquitin-like protease family profile domain-containing protein</fullName>
    </submittedName>
</protein>